<evidence type="ECO:0000256" key="5">
    <source>
        <dbReference type="ARBA" id="ARBA00023136"/>
    </source>
</evidence>
<dbReference type="InterPro" id="IPR009311">
    <property type="entry name" value="IFI6/IFI27-like"/>
</dbReference>
<dbReference type="GO" id="GO:0016020">
    <property type="term" value="C:membrane"/>
    <property type="evidence" value="ECO:0007669"/>
    <property type="project" value="UniProtKB-SubCell"/>
</dbReference>
<sequence>MPNISSLLSGANDWFVSGPPSKLVHLMLEAARHSVEYIKGHKEIFITATAAAVVIPVLCYALPKLLVGVIQVLGFGSTGVVAGSLASLYQSVVLGGYTTAGSVFASLQSIGALGVFPPAIPVLVVLVLAGCVVAWLWPR</sequence>
<dbReference type="Gene3D" id="6.10.110.10">
    <property type="match status" value="1"/>
</dbReference>
<dbReference type="EMBL" id="ML213547">
    <property type="protein sequence ID" value="TFK45304.1"/>
    <property type="molecule type" value="Genomic_DNA"/>
</dbReference>
<keyword evidence="3 6" id="KW-0812">Transmembrane</keyword>
<feature type="transmembrane region" description="Helical" evidence="6">
    <location>
        <begin position="110"/>
        <end position="137"/>
    </location>
</feature>
<accession>A0A5C3MIZ6</accession>
<organism evidence="7 8">
    <name type="scientific">Heliocybe sulcata</name>
    <dbReference type="NCBI Taxonomy" id="5364"/>
    <lineage>
        <taxon>Eukaryota</taxon>
        <taxon>Fungi</taxon>
        <taxon>Dikarya</taxon>
        <taxon>Basidiomycota</taxon>
        <taxon>Agaricomycotina</taxon>
        <taxon>Agaricomycetes</taxon>
        <taxon>Gloeophyllales</taxon>
        <taxon>Gloeophyllaceae</taxon>
        <taxon>Heliocybe</taxon>
    </lineage>
</organism>
<keyword evidence="4 6" id="KW-1133">Transmembrane helix</keyword>
<evidence type="ECO:0000256" key="6">
    <source>
        <dbReference type="SAM" id="Phobius"/>
    </source>
</evidence>
<keyword evidence="5 6" id="KW-0472">Membrane</keyword>
<gene>
    <name evidence="7" type="ORF">OE88DRAFT_1669429</name>
</gene>
<dbReference type="PANTHER" id="PTHR16932">
    <property type="entry name" value="INTERFERON ALPHA-INDUCIBLE PROTEIN 27"/>
    <property type="match status" value="1"/>
</dbReference>
<feature type="transmembrane region" description="Helical" evidence="6">
    <location>
        <begin position="69"/>
        <end position="90"/>
    </location>
</feature>
<evidence type="ECO:0000313" key="8">
    <source>
        <dbReference type="Proteomes" id="UP000305948"/>
    </source>
</evidence>
<dbReference type="Pfam" id="PF06140">
    <property type="entry name" value="Ifi-6-16"/>
    <property type="match status" value="1"/>
</dbReference>
<dbReference type="AlphaFoldDB" id="A0A5C3MIZ6"/>
<comment type="subcellular location">
    <subcellularLocation>
        <location evidence="1">Membrane</location>
        <topology evidence="1">Multi-pass membrane protein</topology>
    </subcellularLocation>
</comment>
<comment type="similarity">
    <text evidence="2">Belongs to the IFI6/IFI27 family.</text>
</comment>
<dbReference type="PANTHER" id="PTHR16932:SF18">
    <property type="entry name" value="INTERFERON, ALPHA-INDUCIBLE PROTEIN 27-LIKE 2"/>
    <property type="match status" value="1"/>
</dbReference>
<evidence type="ECO:0000256" key="4">
    <source>
        <dbReference type="ARBA" id="ARBA00022989"/>
    </source>
</evidence>
<name>A0A5C3MIZ6_9AGAM</name>
<proteinExistence type="inferred from homology"/>
<reference evidence="7 8" key="1">
    <citation type="journal article" date="2019" name="Nat. Ecol. Evol.">
        <title>Megaphylogeny resolves global patterns of mushroom evolution.</title>
        <authorList>
            <person name="Varga T."/>
            <person name="Krizsan K."/>
            <person name="Foldi C."/>
            <person name="Dima B."/>
            <person name="Sanchez-Garcia M."/>
            <person name="Sanchez-Ramirez S."/>
            <person name="Szollosi G.J."/>
            <person name="Szarkandi J.G."/>
            <person name="Papp V."/>
            <person name="Albert L."/>
            <person name="Andreopoulos W."/>
            <person name="Angelini C."/>
            <person name="Antonin V."/>
            <person name="Barry K.W."/>
            <person name="Bougher N.L."/>
            <person name="Buchanan P."/>
            <person name="Buyck B."/>
            <person name="Bense V."/>
            <person name="Catcheside P."/>
            <person name="Chovatia M."/>
            <person name="Cooper J."/>
            <person name="Damon W."/>
            <person name="Desjardin D."/>
            <person name="Finy P."/>
            <person name="Geml J."/>
            <person name="Haridas S."/>
            <person name="Hughes K."/>
            <person name="Justo A."/>
            <person name="Karasinski D."/>
            <person name="Kautmanova I."/>
            <person name="Kiss B."/>
            <person name="Kocsube S."/>
            <person name="Kotiranta H."/>
            <person name="LaButti K.M."/>
            <person name="Lechner B.E."/>
            <person name="Liimatainen K."/>
            <person name="Lipzen A."/>
            <person name="Lukacs Z."/>
            <person name="Mihaltcheva S."/>
            <person name="Morgado L.N."/>
            <person name="Niskanen T."/>
            <person name="Noordeloos M.E."/>
            <person name="Ohm R.A."/>
            <person name="Ortiz-Santana B."/>
            <person name="Ovrebo C."/>
            <person name="Racz N."/>
            <person name="Riley R."/>
            <person name="Savchenko A."/>
            <person name="Shiryaev A."/>
            <person name="Soop K."/>
            <person name="Spirin V."/>
            <person name="Szebenyi C."/>
            <person name="Tomsovsky M."/>
            <person name="Tulloss R.E."/>
            <person name="Uehling J."/>
            <person name="Grigoriev I.V."/>
            <person name="Vagvolgyi C."/>
            <person name="Papp T."/>
            <person name="Martin F.M."/>
            <person name="Miettinen O."/>
            <person name="Hibbett D.S."/>
            <person name="Nagy L.G."/>
        </authorList>
    </citation>
    <scope>NUCLEOTIDE SEQUENCE [LARGE SCALE GENOMIC DNA]</scope>
    <source>
        <strain evidence="7 8">OMC1185</strain>
    </source>
</reference>
<dbReference type="InterPro" id="IPR038213">
    <property type="entry name" value="IFI6/IFI27-like_sf"/>
</dbReference>
<feature type="transmembrane region" description="Helical" evidence="6">
    <location>
        <begin position="44"/>
        <end position="62"/>
    </location>
</feature>
<evidence type="ECO:0000256" key="2">
    <source>
        <dbReference type="ARBA" id="ARBA00007262"/>
    </source>
</evidence>
<keyword evidence="8" id="KW-1185">Reference proteome</keyword>
<dbReference type="OrthoDB" id="3068660at2759"/>
<dbReference type="STRING" id="5364.A0A5C3MIZ6"/>
<dbReference type="Proteomes" id="UP000305948">
    <property type="component" value="Unassembled WGS sequence"/>
</dbReference>
<protein>
    <submittedName>
        <fullName evidence="7">Uncharacterized protein</fullName>
    </submittedName>
</protein>
<evidence type="ECO:0000313" key="7">
    <source>
        <dbReference type="EMBL" id="TFK45304.1"/>
    </source>
</evidence>
<evidence type="ECO:0000256" key="3">
    <source>
        <dbReference type="ARBA" id="ARBA00022692"/>
    </source>
</evidence>
<evidence type="ECO:0000256" key="1">
    <source>
        <dbReference type="ARBA" id="ARBA00004141"/>
    </source>
</evidence>